<name>A0A5C8PMH6_9HYPH</name>
<sequence>MAPVAGDVVKPAWLRGRAAKLWAEKVAIYAARGQSIVGCEAALAQYCSIEAALIEQYRKKNTPPVAQITAFRILAAEFFDTPASQIGRTPAGGKVSRFAANAPKPPATGGRDA</sequence>
<dbReference type="EMBL" id="VDUZ01000013">
    <property type="protein sequence ID" value="TXL75624.1"/>
    <property type="molecule type" value="Genomic_DNA"/>
</dbReference>
<comment type="caution">
    <text evidence="2">The sequence shown here is derived from an EMBL/GenBank/DDBJ whole genome shotgun (WGS) entry which is preliminary data.</text>
</comment>
<proteinExistence type="predicted"/>
<accession>A0A5C8PMH6</accession>
<reference evidence="2 3" key="1">
    <citation type="submission" date="2019-06" db="EMBL/GenBank/DDBJ databases">
        <title>New taxonomy in bacterial strain CC-CFT640, isolated from vineyard.</title>
        <authorList>
            <person name="Lin S.-Y."/>
            <person name="Tsai C.-F."/>
            <person name="Young C.-C."/>
        </authorList>
    </citation>
    <scope>NUCLEOTIDE SEQUENCE [LARGE SCALE GENOMIC DNA]</scope>
    <source>
        <strain evidence="2 3">CC-CFT640</strain>
    </source>
</reference>
<evidence type="ECO:0000313" key="3">
    <source>
        <dbReference type="Proteomes" id="UP000321638"/>
    </source>
</evidence>
<feature type="region of interest" description="Disordered" evidence="1">
    <location>
        <begin position="89"/>
        <end position="113"/>
    </location>
</feature>
<evidence type="ECO:0000313" key="2">
    <source>
        <dbReference type="EMBL" id="TXL75624.1"/>
    </source>
</evidence>
<gene>
    <name evidence="2" type="ORF">FHP25_13290</name>
</gene>
<dbReference type="Proteomes" id="UP000321638">
    <property type="component" value="Unassembled WGS sequence"/>
</dbReference>
<keyword evidence="3" id="KW-1185">Reference proteome</keyword>
<dbReference type="AlphaFoldDB" id="A0A5C8PMH6"/>
<organism evidence="2 3">
    <name type="scientific">Vineibacter terrae</name>
    <dbReference type="NCBI Taxonomy" id="2586908"/>
    <lineage>
        <taxon>Bacteria</taxon>
        <taxon>Pseudomonadati</taxon>
        <taxon>Pseudomonadota</taxon>
        <taxon>Alphaproteobacteria</taxon>
        <taxon>Hyphomicrobiales</taxon>
        <taxon>Vineibacter</taxon>
    </lineage>
</organism>
<evidence type="ECO:0008006" key="4">
    <source>
        <dbReference type="Google" id="ProtNLM"/>
    </source>
</evidence>
<protein>
    <recommendedName>
        <fullName evidence="4">Terminase</fullName>
    </recommendedName>
</protein>
<dbReference type="RefSeq" id="WP_147847428.1">
    <property type="nucleotide sequence ID" value="NZ_VDUZ01000013.1"/>
</dbReference>
<evidence type="ECO:0000256" key="1">
    <source>
        <dbReference type="SAM" id="MobiDB-lite"/>
    </source>
</evidence>